<dbReference type="InterPro" id="IPR013568">
    <property type="entry name" value="SEFIR_dom"/>
</dbReference>
<protein>
    <recommendedName>
        <fullName evidence="2">SEFIR domain-containing protein</fullName>
    </recommendedName>
</protein>
<evidence type="ECO:0000313" key="3">
    <source>
        <dbReference type="EMBL" id="CAL1575735.1"/>
    </source>
</evidence>
<feature type="region of interest" description="Disordered" evidence="1">
    <location>
        <begin position="33"/>
        <end position="56"/>
    </location>
</feature>
<dbReference type="GO" id="GO:0006959">
    <property type="term" value="P:humoral immune response"/>
    <property type="evidence" value="ECO:0007669"/>
    <property type="project" value="TreeGrafter"/>
</dbReference>
<dbReference type="AlphaFoldDB" id="A0AAV2JE48"/>
<organism evidence="3 4">
    <name type="scientific">Knipowitschia caucasica</name>
    <name type="common">Caucasian dwarf goby</name>
    <name type="synonym">Pomatoschistus caucasicus</name>
    <dbReference type="NCBI Taxonomy" id="637954"/>
    <lineage>
        <taxon>Eukaryota</taxon>
        <taxon>Metazoa</taxon>
        <taxon>Chordata</taxon>
        <taxon>Craniata</taxon>
        <taxon>Vertebrata</taxon>
        <taxon>Euteleostomi</taxon>
        <taxon>Actinopterygii</taxon>
        <taxon>Neopterygii</taxon>
        <taxon>Teleostei</taxon>
        <taxon>Neoteleostei</taxon>
        <taxon>Acanthomorphata</taxon>
        <taxon>Gobiaria</taxon>
        <taxon>Gobiiformes</taxon>
        <taxon>Gobioidei</taxon>
        <taxon>Gobiidae</taxon>
        <taxon>Gobiinae</taxon>
        <taxon>Knipowitschia</taxon>
    </lineage>
</organism>
<dbReference type="EMBL" id="OZ035834">
    <property type="protein sequence ID" value="CAL1575735.1"/>
    <property type="molecule type" value="Genomic_DNA"/>
</dbReference>
<evidence type="ECO:0000256" key="1">
    <source>
        <dbReference type="SAM" id="MobiDB-lite"/>
    </source>
</evidence>
<evidence type="ECO:0000259" key="2">
    <source>
        <dbReference type="Pfam" id="PF08357"/>
    </source>
</evidence>
<sequence>MYIVEKEAEERTDISEDPTHLWRIKEKPYMSVSSLCHPSSGVNPSQSTSPDSQPLFRAVKEECSFSNQSDEEELETPLPLRSEEDWLDYHHNYGHWQPSYSSAPVPWPPRPHPAACLPHSCHPYPHLDWGHSPELVETGSDSGYSVSVNVPHFSLPPAGAVSQVQFGEMESISFAADRSAMLPEECRSVFITYSSDAFTDIVPFADFLSKHGFQPTIDKVDGSVDCTDINSRRDGALKDNSTVIIIAISPKYKADVEGIAKDKQGLHTKYIHSMEHVPAWLHNTKVYHWPRHSQDLLLRLLRRERHAPPPVAKEMGVVIQPMPLWAALPAPQWQYHFDSH</sequence>
<keyword evidence="4" id="KW-1185">Reference proteome</keyword>
<gene>
    <name evidence="3" type="ORF">KC01_LOCUS7244</name>
</gene>
<reference evidence="3 4" key="1">
    <citation type="submission" date="2024-04" db="EMBL/GenBank/DDBJ databases">
        <authorList>
            <person name="Waldvogel A.-M."/>
            <person name="Schoenle A."/>
        </authorList>
    </citation>
    <scope>NUCLEOTIDE SEQUENCE [LARGE SCALE GENOMIC DNA]</scope>
</reference>
<accession>A0AAV2JE48</accession>
<dbReference type="GO" id="GO:0043123">
    <property type="term" value="P:positive regulation of canonical NF-kappaB signal transduction"/>
    <property type="evidence" value="ECO:0007669"/>
    <property type="project" value="TreeGrafter"/>
</dbReference>
<name>A0AAV2JE48_KNICA</name>
<feature type="domain" description="SEFIR" evidence="2">
    <location>
        <begin position="187"/>
        <end position="264"/>
    </location>
</feature>
<evidence type="ECO:0000313" key="4">
    <source>
        <dbReference type="Proteomes" id="UP001497482"/>
    </source>
</evidence>
<dbReference type="InterPro" id="IPR053047">
    <property type="entry name" value="E3_ubiq_ligase_TRAF3IP2"/>
</dbReference>
<dbReference type="PANTHER" id="PTHR34257">
    <property type="entry name" value="ADAPTER PROTEIN CIKS"/>
    <property type="match status" value="1"/>
</dbReference>
<feature type="compositionally biased region" description="Polar residues" evidence="1">
    <location>
        <begin position="33"/>
        <end position="52"/>
    </location>
</feature>
<proteinExistence type="predicted"/>
<dbReference type="PANTHER" id="PTHR34257:SF2">
    <property type="entry name" value="E3 UBIQUITIN LIGASE TRAF3IP2"/>
    <property type="match status" value="1"/>
</dbReference>
<dbReference type="Proteomes" id="UP001497482">
    <property type="component" value="Chromosome 12"/>
</dbReference>
<dbReference type="Pfam" id="PF08357">
    <property type="entry name" value="SEFIR"/>
    <property type="match status" value="1"/>
</dbReference>